<evidence type="ECO:0000256" key="2">
    <source>
        <dbReference type="ARBA" id="ARBA00022475"/>
    </source>
</evidence>
<evidence type="ECO:0000256" key="3">
    <source>
        <dbReference type="ARBA" id="ARBA00022692"/>
    </source>
</evidence>
<dbReference type="GO" id="GO:0005886">
    <property type="term" value="C:plasma membrane"/>
    <property type="evidence" value="ECO:0007669"/>
    <property type="project" value="UniProtKB-SubCell"/>
</dbReference>
<proteinExistence type="inferred from homology"/>
<evidence type="ECO:0000256" key="5">
    <source>
        <dbReference type="ARBA" id="ARBA00023136"/>
    </source>
</evidence>
<keyword evidence="4 6" id="KW-1133">Transmembrane helix</keyword>
<keyword evidence="5 6" id="KW-0472">Membrane</keyword>
<feature type="transmembrane region" description="Helical" evidence="6">
    <location>
        <begin position="67"/>
        <end position="88"/>
    </location>
</feature>
<evidence type="ECO:0000256" key="1">
    <source>
        <dbReference type="ARBA" id="ARBA00004651"/>
    </source>
</evidence>
<accession>A0A8R2NUS1</accession>
<keyword evidence="3 6" id="KW-0812">Transmembrane</keyword>
<keyword evidence="2 6" id="KW-1003">Cell membrane</keyword>
<comment type="similarity">
    <text evidence="6">Belongs to the insect chemoreceptor superfamily. Gustatory receptor (GR) family.</text>
</comment>
<dbReference type="Pfam" id="PF08395">
    <property type="entry name" value="7tm_7"/>
    <property type="match status" value="1"/>
</dbReference>
<feature type="transmembrane region" description="Helical" evidence="6">
    <location>
        <begin position="217"/>
        <end position="237"/>
    </location>
</feature>
<dbReference type="AlphaFoldDB" id="A0A8R2NUS1"/>
<evidence type="ECO:0000313" key="7">
    <source>
        <dbReference type="EnsemblMetazoa" id="XP_029345923.1"/>
    </source>
</evidence>
<dbReference type="OrthoDB" id="6596319at2759"/>
<feature type="transmembrane region" description="Helical" evidence="6">
    <location>
        <begin position="155"/>
        <end position="175"/>
    </location>
</feature>
<dbReference type="RefSeq" id="XP_029345923.1">
    <property type="nucleotide sequence ID" value="XM_029490063.1"/>
</dbReference>
<dbReference type="KEGG" id="api:115034182"/>
<evidence type="ECO:0000313" key="8">
    <source>
        <dbReference type="Proteomes" id="UP000007819"/>
    </source>
</evidence>
<dbReference type="GeneID" id="115034182"/>
<dbReference type="Proteomes" id="UP000007819">
    <property type="component" value="Chromosome A2"/>
</dbReference>
<protein>
    <recommendedName>
        <fullName evidence="6">Gustatory receptor</fullName>
    </recommendedName>
</protein>
<dbReference type="GO" id="GO:0007165">
    <property type="term" value="P:signal transduction"/>
    <property type="evidence" value="ECO:0007669"/>
    <property type="project" value="UniProtKB-KW"/>
</dbReference>
<dbReference type="InterPro" id="IPR013604">
    <property type="entry name" value="7TM_chemorcpt"/>
</dbReference>
<feature type="transmembrane region" description="Helical" evidence="6">
    <location>
        <begin position="249"/>
        <end position="266"/>
    </location>
</feature>
<sequence length="349" mass="41172">MKPLHSRIKPLIHFCHLFGMGFCCDDFQIVYFLFIFINLSVSIYIYYEMYIYVQTHLSEMFDLSTITSVVRLHIRFLAHPLMIVLLCVKKTTIMNYISGFDGLVHRINDVSLKPYMIHFFGWLSTILVAELIQIMSFHHRTNLKFFTISATAQYVISNVWLVTPVLMYIFLISLISHGIREINNEITSIRAWRTHSLKWKELQHVGIVLTNSVFGKIIIIFIMFTIIELTFFCFTIYLSWRRNHHNEIVAYFIILFVRAGLMFQLFRTSHSCKIEKQMKRTQILLNSAGKTTVSDYKEFQVTSMYMLHTDFSFMPCNIFDITYRNLVTIFTIIAAYSVFQIQIKLVVLD</sequence>
<reference evidence="8" key="1">
    <citation type="submission" date="2010-06" db="EMBL/GenBank/DDBJ databases">
        <authorList>
            <person name="Jiang H."/>
            <person name="Abraham K."/>
            <person name="Ali S."/>
            <person name="Alsbrooks S.L."/>
            <person name="Anim B.N."/>
            <person name="Anosike U.S."/>
            <person name="Attaway T."/>
            <person name="Bandaranaike D.P."/>
            <person name="Battles P.K."/>
            <person name="Bell S.N."/>
            <person name="Bell A.V."/>
            <person name="Beltran B."/>
            <person name="Bickham C."/>
            <person name="Bustamante Y."/>
            <person name="Caleb T."/>
            <person name="Canada A."/>
            <person name="Cardenas V."/>
            <person name="Carter K."/>
            <person name="Chacko J."/>
            <person name="Chandrabose M.N."/>
            <person name="Chavez D."/>
            <person name="Chavez A."/>
            <person name="Chen L."/>
            <person name="Chu H.-S."/>
            <person name="Claassen K.J."/>
            <person name="Cockrell R."/>
            <person name="Collins M."/>
            <person name="Cooper J.A."/>
            <person name="Cree A."/>
            <person name="Curry S.M."/>
            <person name="Da Y."/>
            <person name="Dao M.D."/>
            <person name="Das B."/>
            <person name="Davila M.-L."/>
            <person name="Davy-Carroll L."/>
            <person name="Denson S."/>
            <person name="Dinh H."/>
            <person name="Ebong V.E."/>
            <person name="Edwards J.R."/>
            <person name="Egan A."/>
            <person name="El-Daye J."/>
            <person name="Escobedo L."/>
            <person name="Fernandez S."/>
            <person name="Fernando P.R."/>
            <person name="Flagg N."/>
            <person name="Forbes L.D."/>
            <person name="Fowler R.G."/>
            <person name="Fu Q."/>
            <person name="Gabisi R.A."/>
            <person name="Ganer J."/>
            <person name="Garbino Pronczuk A."/>
            <person name="Garcia R.M."/>
            <person name="Garner T."/>
            <person name="Garrett T.E."/>
            <person name="Gonzalez D.A."/>
            <person name="Hamid H."/>
            <person name="Hawkins E.S."/>
            <person name="Hirani K."/>
            <person name="Hogues M.E."/>
            <person name="Hollins B."/>
            <person name="Hsiao C.-H."/>
            <person name="Jabil R."/>
            <person name="James M.L."/>
            <person name="Jhangiani S.N."/>
            <person name="Johnson B."/>
            <person name="Johnson Q."/>
            <person name="Joshi V."/>
            <person name="Kalu J.B."/>
            <person name="Kam C."/>
            <person name="Kashfia A."/>
            <person name="Keebler J."/>
            <person name="Kisamo H."/>
            <person name="Kovar C.L."/>
            <person name="Lago L.A."/>
            <person name="Lai C.-Y."/>
            <person name="Laidlaw J."/>
            <person name="Lara F."/>
            <person name="Le T.-K."/>
            <person name="Lee S.L."/>
            <person name="Legall F.H."/>
            <person name="Lemon S.J."/>
            <person name="Lewis L.R."/>
            <person name="Li B."/>
            <person name="Liu Y."/>
            <person name="Liu Y.-S."/>
            <person name="Lopez J."/>
            <person name="Lozado R.J."/>
            <person name="Lu J."/>
            <person name="Madu R.C."/>
            <person name="Maheshwari M."/>
            <person name="Maheshwari R."/>
            <person name="Malloy K."/>
            <person name="Martinez E."/>
            <person name="Mathew T."/>
            <person name="Mercado I.C."/>
            <person name="Mercado C."/>
            <person name="Meyer B."/>
            <person name="Montgomery K."/>
            <person name="Morgan M.B."/>
            <person name="Munidasa M."/>
            <person name="Nazareth L.V."/>
            <person name="Nelson J."/>
            <person name="Ng B.M."/>
            <person name="Nguyen N.B."/>
            <person name="Nguyen P.Q."/>
            <person name="Nguyen T."/>
            <person name="Obregon M."/>
            <person name="Okwuonu G.O."/>
            <person name="Onwere C.G."/>
            <person name="Orozco G."/>
            <person name="Parra A."/>
            <person name="Patel S."/>
            <person name="Patil S."/>
            <person name="Perez A."/>
            <person name="Perez Y."/>
            <person name="Pham C."/>
            <person name="Primus E.L."/>
            <person name="Pu L.-L."/>
            <person name="Puazo M."/>
            <person name="Qin X."/>
            <person name="Quiroz J.B."/>
            <person name="Reese J."/>
            <person name="Richards S."/>
            <person name="Rives C.M."/>
            <person name="Robberts R."/>
            <person name="Ruiz S.J."/>
            <person name="Ruiz M.J."/>
            <person name="Santibanez J."/>
            <person name="Schneider B.W."/>
            <person name="Sisson I."/>
            <person name="Smith M."/>
            <person name="Sodergren E."/>
            <person name="Song X.-Z."/>
            <person name="Song B.B."/>
            <person name="Summersgill H."/>
            <person name="Thelus R."/>
            <person name="Thornton R.D."/>
            <person name="Trejos Z.Y."/>
            <person name="Usmani K."/>
            <person name="Vattathil S."/>
            <person name="Villasana D."/>
            <person name="Walker D.L."/>
            <person name="Wang S."/>
            <person name="Wang K."/>
            <person name="White C.S."/>
            <person name="Williams A.C."/>
            <person name="Williamson J."/>
            <person name="Wilson K."/>
            <person name="Woghiren I.O."/>
            <person name="Woodworth J.R."/>
            <person name="Worley K.C."/>
            <person name="Wright R.A."/>
            <person name="Wu W."/>
            <person name="Young L."/>
            <person name="Zhang L."/>
            <person name="Zhang J."/>
            <person name="Zhu Y."/>
            <person name="Muzny D.M."/>
            <person name="Weinstock G."/>
            <person name="Gibbs R.A."/>
        </authorList>
    </citation>
    <scope>NUCLEOTIDE SEQUENCE [LARGE SCALE GENOMIC DNA]</scope>
    <source>
        <strain evidence="8">LSR1</strain>
    </source>
</reference>
<comment type="function">
    <text evidence="6">Gustatory receptor which mediates acceptance or avoidance behavior, depending on its substrates.</text>
</comment>
<evidence type="ECO:0000256" key="6">
    <source>
        <dbReference type="RuleBase" id="RU363108"/>
    </source>
</evidence>
<reference evidence="7" key="2">
    <citation type="submission" date="2022-06" db="UniProtKB">
        <authorList>
            <consortium name="EnsemblMetazoa"/>
        </authorList>
    </citation>
    <scope>IDENTIFICATION</scope>
</reference>
<name>A0A8R2NUS1_ACYPI</name>
<evidence type="ECO:0000256" key="4">
    <source>
        <dbReference type="ARBA" id="ARBA00022989"/>
    </source>
</evidence>
<dbReference type="GO" id="GO:0050909">
    <property type="term" value="P:sensory perception of taste"/>
    <property type="evidence" value="ECO:0007669"/>
    <property type="project" value="InterPro"/>
</dbReference>
<feature type="transmembrane region" description="Helical" evidence="6">
    <location>
        <begin position="323"/>
        <end position="343"/>
    </location>
</feature>
<feature type="transmembrane region" description="Helical" evidence="6">
    <location>
        <begin position="29"/>
        <end position="47"/>
    </location>
</feature>
<dbReference type="EnsemblMetazoa" id="XM_029490063.1">
    <property type="protein sequence ID" value="XP_029345923.1"/>
    <property type="gene ID" value="LOC115034182"/>
</dbReference>
<comment type="subcellular location">
    <subcellularLocation>
        <location evidence="1 6">Cell membrane</location>
        <topology evidence="1 6">Multi-pass membrane protein</topology>
    </subcellularLocation>
</comment>
<organism evidence="7 8">
    <name type="scientific">Acyrthosiphon pisum</name>
    <name type="common">Pea aphid</name>
    <dbReference type="NCBI Taxonomy" id="7029"/>
    <lineage>
        <taxon>Eukaryota</taxon>
        <taxon>Metazoa</taxon>
        <taxon>Ecdysozoa</taxon>
        <taxon>Arthropoda</taxon>
        <taxon>Hexapoda</taxon>
        <taxon>Insecta</taxon>
        <taxon>Pterygota</taxon>
        <taxon>Neoptera</taxon>
        <taxon>Paraneoptera</taxon>
        <taxon>Hemiptera</taxon>
        <taxon>Sternorrhyncha</taxon>
        <taxon>Aphidomorpha</taxon>
        <taxon>Aphidoidea</taxon>
        <taxon>Aphididae</taxon>
        <taxon>Macrosiphini</taxon>
        <taxon>Acyrthosiphon</taxon>
    </lineage>
</organism>
<feature type="transmembrane region" description="Helical" evidence="6">
    <location>
        <begin position="115"/>
        <end position="135"/>
    </location>
</feature>
<keyword evidence="6" id="KW-0675">Receptor</keyword>
<keyword evidence="6" id="KW-0807">Transducer</keyword>
<keyword evidence="8" id="KW-1185">Reference proteome</keyword>